<dbReference type="EMBL" id="QNRX01000032">
    <property type="protein sequence ID" value="RBP57159.1"/>
    <property type="molecule type" value="Genomic_DNA"/>
</dbReference>
<dbReference type="RefSeq" id="WP_113921892.1">
    <property type="nucleotide sequence ID" value="NZ_QNRX01000032.1"/>
</dbReference>
<accession>A0A366HVU7</accession>
<comment type="caution">
    <text evidence="1">The sequence shown here is derived from an EMBL/GenBank/DDBJ whole genome shotgun (WGS) entry which is preliminary data.</text>
</comment>
<protein>
    <submittedName>
        <fullName evidence="1">Uncharacterized protein</fullName>
    </submittedName>
</protein>
<name>A0A366HVU7_9FIRM</name>
<proteinExistence type="predicted"/>
<dbReference type="InterPro" id="IPR020239">
    <property type="entry name" value="DUF5511"/>
</dbReference>
<reference evidence="1 2" key="1">
    <citation type="submission" date="2018-06" db="EMBL/GenBank/DDBJ databases">
        <title>Genomic Encyclopedia of Type Strains, Phase IV (KMG-IV): sequencing the most valuable type-strain genomes for metagenomic binning, comparative biology and taxonomic classification.</title>
        <authorList>
            <person name="Goeker M."/>
        </authorList>
    </citation>
    <scope>NUCLEOTIDE SEQUENCE [LARGE SCALE GENOMIC DNA]</scope>
    <source>
        <strain evidence="1 2">DSM 22112</strain>
    </source>
</reference>
<dbReference type="AlphaFoldDB" id="A0A366HVU7"/>
<organism evidence="1 2">
    <name type="scientific">Alkalibaculum bacchi</name>
    <dbReference type="NCBI Taxonomy" id="645887"/>
    <lineage>
        <taxon>Bacteria</taxon>
        <taxon>Bacillati</taxon>
        <taxon>Bacillota</taxon>
        <taxon>Clostridia</taxon>
        <taxon>Eubacteriales</taxon>
        <taxon>Eubacteriaceae</taxon>
        <taxon>Alkalibaculum</taxon>
    </lineage>
</organism>
<evidence type="ECO:0000313" key="1">
    <source>
        <dbReference type="EMBL" id="RBP57159.1"/>
    </source>
</evidence>
<dbReference type="Proteomes" id="UP000253490">
    <property type="component" value="Unassembled WGS sequence"/>
</dbReference>
<dbReference type="Pfam" id="PF17630">
    <property type="entry name" value="DUF5511"/>
    <property type="match status" value="1"/>
</dbReference>
<keyword evidence="2" id="KW-1185">Reference proteome</keyword>
<evidence type="ECO:0000313" key="2">
    <source>
        <dbReference type="Proteomes" id="UP000253490"/>
    </source>
</evidence>
<sequence length="80" mass="9554">MNKTKQQCYNRRLYMIEGVDVLSRKITLADYIFDKKVELLISFEKAIFYANAFYDAIEKNIFLFLEFDEAKNKIIANQDE</sequence>
<gene>
    <name evidence="1" type="ORF">DES36_1322</name>
</gene>